<dbReference type="SUPFAM" id="SSF51569">
    <property type="entry name" value="Aldolase"/>
    <property type="match status" value="2"/>
</dbReference>
<dbReference type="NCBIfam" id="NF006042">
    <property type="entry name" value="PRK08185.1"/>
    <property type="match status" value="1"/>
</dbReference>
<dbReference type="InterPro" id="IPR000771">
    <property type="entry name" value="FBA_II"/>
</dbReference>
<dbReference type="Pfam" id="PF01116">
    <property type="entry name" value="F_bP_aldolase"/>
    <property type="match status" value="2"/>
</dbReference>
<gene>
    <name evidence="1" type="primary">fba</name>
    <name evidence="1" type="ordered locus">PANA_3364</name>
</gene>
<dbReference type="GO" id="GO:0008270">
    <property type="term" value="F:zinc ion binding"/>
    <property type="evidence" value="ECO:0007669"/>
    <property type="project" value="InterPro"/>
</dbReference>
<dbReference type="InterPro" id="IPR050246">
    <property type="entry name" value="Class_II_FBP_aldolase"/>
</dbReference>
<reference evidence="1 2" key="1">
    <citation type="journal article" date="2010" name="J. Bacteriol.">
        <title>Genome sequence of Pantoea ananatis LMG20103, the causative agent of Eucalyptus blight and dieback.</title>
        <authorList>
            <person name="De Maayer P."/>
            <person name="Chan W.Y."/>
            <person name="Venter S.N."/>
            <person name="Toth I.K."/>
            <person name="Birch P.R."/>
            <person name="Joubert F."/>
            <person name="Coutinho T.A."/>
        </authorList>
    </citation>
    <scope>NUCLEOTIDE SEQUENCE [LARGE SCALE GENOMIC DNA]</scope>
    <source>
        <strain evidence="1 2">LMG 20103</strain>
    </source>
</reference>
<dbReference type="KEGG" id="pam:PANA_3364"/>
<dbReference type="GO" id="GO:0016832">
    <property type="term" value="F:aldehyde-lyase activity"/>
    <property type="evidence" value="ECO:0007669"/>
    <property type="project" value="InterPro"/>
</dbReference>
<dbReference type="Proteomes" id="UP000001702">
    <property type="component" value="Chromosome"/>
</dbReference>
<evidence type="ECO:0000313" key="2">
    <source>
        <dbReference type="Proteomes" id="UP000001702"/>
    </source>
</evidence>
<dbReference type="AlphaFoldDB" id="D4GN39"/>
<accession>D4GN39</accession>
<organism evidence="1 2">
    <name type="scientific">Pantoea ananatis (strain LMG 20103)</name>
    <dbReference type="NCBI Taxonomy" id="706191"/>
    <lineage>
        <taxon>Bacteria</taxon>
        <taxon>Pseudomonadati</taxon>
        <taxon>Pseudomonadota</taxon>
        <taxon>Gammaproteobacteria</taxon>
        <taxon>Enterobacterales</taxon>
        <taxon>Erwiniaceae</taxon>
        <taxon>Pantoea</taxon>
    </lineage>
</organism>
<dbReference type="HOGENOM" id="CLU_454031_0_0_6"/>
<dbReference type="EMBL" id="CP001875">
    <property type="protein sequence ID" value="ADD78531.1"/>
    <property type="molecule type" value="Genomic_DNA"/>
</dbReference>
<dbReference type="STRING" id="706191.PANA_3364"/>
<protein>
    <submittedName>
        <fullName evidence="1">Fba</fullName>
    </submittedName>
</protein>
<dbReference type="CDD" id="cd00947">
    <property type="entry name" value="TBP_aldolase_IIB"/>
    <property type="match status" value="2"/>
</dbReference>
<dbReference type="PANTHER" id="PTHR30304:SF0">
    <property type="entry name" value="D-TAGATOSE-1,6-BISPHOSPHATE ALDOLASE SUBUNIT GATY-RELATED"/>
    <property type="match status" value="1"/>
</dbReference>
<dbReference type="eggNOG" id="COG0191">
    <property type="taxonomic scope" value="Bacteria"/>
</dbReference>
<name>D4GN39_PANAM</name>
<dbReference type="InterPro" id="IPR013785">
    <property type="entry name" value="Aldolase_TIM"/>
</dbReference>
<evidence type="ECO:0000313" key="1">
    <source>
        <dbReference type="EMBL" id="ADD78531.1"/>
    </source>
</evidence>
<dbReference type="PANTHER" id="PTHR30304">
    <property type="entry name" value="D-TAGATOSE-1,6-BISPHOSPHATE ALDOLASE"/>
    <property type="match status" value="1"/>
</dbReference>
<proteinExistence type="predicted"/>
<keyword evidence="2" id="KW-1185">Reference proteome</keyword>
<sequence length="601" mass="64488">MRMYAAMNDLIARAARNQYAVLAINCFNLESARAAVKAAEEQRAPLILNVYQGHSRHFPPAVAVPLVQALAANARVPIALALDHGKAFPLIGQAFRAGFTGLMIDASSEPLAENIRQTAKVVEMAHTAGVCVEGELGHIADAPTYALADAAVKMTQVADVVPFLEQTGIDLLAVSVGTAHGLYPAGVKPQIDFQRLAALHGVSPVPLALHGGSGTPADDIRRVSQHGVAKINVGAAVFDAGKQALHQALKQHPAAELPDLLALMEAACCEVVHDYLSCSGSANQILIFFCCNPVRVSERQRRASLCRKTSRGRFNMLISMKEMLSPTRQHRFAIGAFNVADSCFIRAVVEEAEATQTPAIISIHPSELAFVTDAFFGYVRERTLKSTVPFTLHLDHGASVAHVLRAIQCGFTSVMIDGSLLPYEENVALTKEVVKLAHAVGVSVEGELGTIGDTGTSVEGGVSKVIYTDPAQAEDFVRRTGVDTLAVAIGTAHGIYPKDMKPELQMHILRDISQHVSIPLVLHGGSANPDAEVAEAVTLGVGKINISSDMKYAYFQKVREVLTRETWWDPNVIYPEAIEAAKAVIRYKMNLFGGLGKASLY</sequence>
<dbReference type="Gene3D" id="3.20.20.70">
    <property type="entry name" value="Aldolase class I"/>
    <property type="match status" value="2"/>
</dbReference>
<dbReference type="GO" id="GO:0005975">
    <property type="term" value="P:carbohydrate metabolic process"/>
    <property type="evidence" value="ECO:0007669"/>
    <property type="project" value="InterPro"/>
</dbReference>
<dbReference type="NCBIfam" id="TIGR00167">
    <property type="entry name" value="cbbA"/>
    <property type="match status" value="1"/>
</dbReference>